<evidence type="ECO:0000256" key="1">
    <source>
        <dbReference type="ARBA" id="ARBA00004196"/>
    </source>
</evidence>
<dbReference type="PANTHER" id="PTHR30532">
    <property type="entry name" value="IRON III DICITRATE-BINDING PERIPLASMIC PROTEIN"/>
    <property type="match status" value="1"/>
</dbReference>
<dbReference type="Pfam" id="PF01497">
    <property type="entry name" value="Peripla_BP_2"/>
    <property type="match status" value="1"/>
</dbReference>
<dbReference type="InterPro" id="IPR002491">
    <property type="entry name" value="ABC_transptr_periplasmic_BD"/>
</dbReference>
<dbReference type="PROSITE" id="PS51318">
    <property type="entry name" value="TAT"/>
    <property type="match status" value="1"/>
</dbReference>
<dbReference type="CDD" id="cd01146">
    <property type="entry name" value="FhuD"/>
    <property type="match status" value="1"/>
</dbReference>
<evidence type="ECO:0000259" key="6">
    <source>
        <dbReference type="PROSITE" id="PS50983"/>
    </source>
</evidence>
<dbReference type="InterPro" id="IPR051313">
    <property type="entry name" value="Bact_iron-sidero_bind"/>
</dbReference>
<evidence type="ECO:0000256" key="4">
    <source>
        <dbReference type="ARBA" id="ARBA00022729"/>
    </source>
</evidence>
<dbReference type="AlphaFoldDB" id="A0A7R7DW58"/>
<dbReference type="GO" id="GO:1901678">
    <property type="term" value="P:iron coordination entity transport"/>
    <property type="evidence" value="ECO:0007669"/>
    <property type="project" value="UniProtKB-ARBA"/>
</dbReference>
<organism evidence="7 8">
    <name type="scientific">Actinocatenispora thailandica</name>
    <dbReference type="NCBI Taxonomy" id="227318"/>
    <lineage>
        <taxon>Bacteria</taxon>
        <taxon>Bacillati</taxon>
        <taxon>Actinomycetota</taxon>
        <taxon>Actinomycetes</taxon>
        <taxon>Micromonosporales</taxon>
        <taxon>Micromonosporaceae</taxon>
        <taxon>Actinocatenispora</taxon>
    </lineage>
</organism>
<gene>
    <name evidence="7" type="ORF">Athai_59800</name>
</gene>
<dbReference type="GO" id="GO:0030288">
    <property type="term" value="C:outer membrane-bounded periplasmic space"/>
    <property type="evidence" value="ECO:0007669"/>
    <property type="project" value="TreeGrafter"/>
</dbReference>
<dbReference type="Proteomes" id="UP000611640">
    <property type="component" value="Chromosome"/>
</dbReference>
<dbReference type="KEGG" id="atl:Athai_59800"/>
<proteinExistence type="inferred from homology"/>
<feature type="chain" id="PRO_5038832051" evidence="5">
    <location>
        <begin position="29"/>
        <end position="334"/>
    </location>
</feature>
<dbReference type="PANTHER" id="PTHR30532:SF1">
    <property type="entry name" value="IRON(3+)-HYDROXAMATE-BINDING PROTEIN FHUD"/>
    <property type="match status" value="1"/>
</dbReference>
<feature type="signal peptide" evidence="5">
    <location>
        <begin position="1"/>
        <end position="28"/>
    </location>
</feature>
<comment type="subcellular location">
    <subcellularLocation>
        <location evidence="1">Cell envelope</location>
    </subcellularLocation>
</comment>
<dbReference type="EMBL" id="AP023355">
    <property type="protein sequence ID" value="BCJ38477.1"/>
    <property type="molecule type" value="Genomic_DNA"/>
</dbReference>
<comment type="similarity">
    <text evidence="2">Belongs to the bacterial solute-binding protein 8 family.</text>
</comment>
<feature type="domain" description="Fe/B12 periplasmic-binding" evidence="6">
    <location>
        <begin position="68"/>
        <end position="334"/>
    </location>
</feature>
<keyword evidence="3" id="KW-0813">Transport</keyword>
<protein>
    <submittedName>
        <fullName evidence="7">Ferrichrome ABC transporter substrate-binding protein</fullName>
    </submittedName>
</protein>
<reference evidence="7 8" key="1">
    <citation type="submission" date="2020-08" db="EMBL/GenBank/DDBJ databases">
        <title>Whole genome shotgun sequence of Actinocatenispora thailandica NBRC 105041.</title>
        <authorList>
            <person name="Komaki H."/>
            <person name="Tamura T."/>
        </authorList>
    </citation>
    <scope>NUCLEOTIDE SEQUENCE [LARGE SCALE GENOMIC DNA]</scope>
    <source>
        <strain evidence="7 8">NBRC 105041</strain>
    </source>
</reference>
<dbReference type="RefSeq" id="WP_203964504.1">
    <property type="nucleotide sequence ID" value="NZ_AP023355.1"/>
</dbReference>
<name>A0A7R7DW58_9ACTN</name>
<dbReference type="PROSITE" id="PS50983">
    <property type="entry name" value="FE_B12_PBP"/>
    <property type="match status" value="1"/>
</dbReference>
<evidence type="ECO:0000313" key="8">
    <source>
        <dbReference type="Proteomes" id="UP000611640"/>
    </source>
</evidence>
<dbReference type="SUPFAM" id="SSF53807">
    <property type="entry name" value="Helical backbone' metal receptor"/>
    <property type="match status" value="1"/>
</dbReference>
<evidence type="ECO:0000313" key="7">
    <source>
        <dbReference type="EMBL" id="BCJ38477.1"/>
    </source>
</evidence>
<sequence>MPTTAQFRTTRRRALIGAVGLATAGLLAACGGGTAGDAAGSNGSGSGSGSVAVHDVTGTVHLAKPAKRVVALEWNYVEDLLTLGVTPVGVGDAGTYDQWVGAGKRLPKSVTDVGTRAQPSLEKIKALNPDLIVVEKSRVSANLGQLKDIAPVVEFDGYSPNDELVRTANTSMIQLGTAVGKAAAAKQVVARYQQKVAAAKKKLAGKATDIALLQGFSVDGQPSIRAYTDHSQAVQVLESIGLTNAWHGKDSDPSGFTATGVEGLTQVSGATVLYIAQPSDDPFTGALAKNATWKNLGFVKQHKLHGIDPGTWVWGGPKSNEMLIDQALSALGAA</sequence>
<evidence type="ECO:0000256" key="2">
    <source>
        <dbReference type="ARBA" id="ARBA00008814"/>
    </source>
</evidence>
<dbReference type="Gene3D" id="3.40.50.1980">
    <property type="entry name" value="Nitrogenase molybdenum iron protein domain"/>
    <property type="match status" value="2"/>
</dbReference>
<evidence type="ECO:0000256" key="3">
    <source>
        <dbReference type="ARBA" id="ARBA00022448"/>
    </source>
</evidence>
<dbReference type="InterPro" id="IPR006311">
    <property type="entry name" value="TAT_signal"/>
</dbReference>
<evidence type="ECO:0000256" key="5">
    <source>
        <dbReference type="SAM" id="SignalP"/>
    </source>
</evidence>
<keyword evidence="8" id="KW-1185">Reference proteome</keyword>
<accession>A0A7R7DW58</accession>
<keyword evidence="4 5" id="KW-0732">Signal</keyword>